<dbReference type="InterPro" id="IPR023553">
    <property type="entry name" value="Uncharacterised_MeTfrase_YrrT"/>
</dbReference>
<feature type="binding site" evidence="4">
    <location>
        <position position="53"/>
    </location>
    <ligand>
        <name>S-adenosyl-L-methionine</name>
        <dbReference type="ChEBI" id="CHEBI:59789"/>
    </ligand>
</feature>
<dbReference type="InterPro" id="IPR041698">
    <property type="entry name" value="Methyltransf_25"/>
</dbReference>
<dbReference type="PANTHER" id="PTHR43861:SF1">
    <property type="entry name" value="TRANS-ACONITATE 2-METHYLTRANSFERASE"/>
    <property type="match status" value="1"/>
</dbReference>
<dbReference type="EMBL" id="JAUSTR010000001">
    <property type="protein sequence ID" value="MDQ0161258.1"/>
    <property type="molecule type" value="Genomic_DNA"/>
</dbReference>
<keyword evidence="7" id="KW-1185">Reference proteome</keyword>
<keyword evidence="1 4" id="KW-0489">Methyltransferase</keyword>
<reference evidence="6 7" key="1">
    <citation type="submission" date="2023-07" db="EMBL/GenBank/DDBJ databases">
        <title>Genomic Encyclopedia of Type Strains, Phase IV (KMG-IV): sequencing the most valuable type-strain genomes for metagenomic binning, comparative biology and taxonomic classification.</title>
        <authorList>
            <person name="Goeker M."/>
        </authorList>
    </citation>
    <scope>NUCLEOTIDE SEQUENCE [LARGE SCALE GENOMIC DNA]</scope>
    <source>
        <strain evidence="6 7">DSM 19092</strain>
    </source>
</reference>
<accession>A0ABT9VJW4</accession>
<keyword evidence="3 4" id="KW-0949">S-adenosyl-L-methionine</keyword>
<dbReference type="RefSeq" id="WP_044896003.1">
    <property type="nucleotide sequence ID" value="NZ_JAUSTR010000001.1"/>
</dbReference>
<dbReference type="GO" id="GO:0032259">
    <property type="term" value="P:methylation"/>
    <property type="evidence" value="ECO:0007669"/>
    <property type="project" value="UniProtKB-KW"/>
</dbReference>
<organism evidence="6 7">
    <name type="scientific">Aeribacillus alveayuensis</name>
    <dbReference type="NCBI Taxonomy" id="279215"/>
    <lineage>
        <taxon>Bacteria</taxon>
        <taxon>Bacillati</taxon>
        <taxon>Bacillota</taxon>
        <taxon>Bacilli</taxon>
        <taxon>Bacillales</taxon>
        <taxon>Bacillaceae</taxon>
        <taxon>Aeribacillus</taxon>
    </lineage>
</organism>
<protein>
    <recommendedName>
        <fullName evidence="4">Uncharacterized methyltransferase J2S06_000328</fullName>
        <ecNumber evidence="4">2.1.1.-</ecNumber>
    </recommendedName>
</protein>
<evidence type="ECO:0000256" key="3">
    <source>
        <dbReference type="ARBA" id="ARBA00022691"/>
    </source>
</evidence>
<gene>
    <name evidence="6" type="ORF">J2S06_000328</name>
</gene>
<name>A0ABT9VJW4_9BACI</name>
<dbReference type="SMART" id="SM00650">
    <property type="entry name" value="rADc"/>
    <property type="match status" value="1"/>
</dbReference>
<proteinExistence type="inferred from homology"/>
<dbReference type="InterPro" id="IPR020598">
    <property type="entry name" value="rRNA_Ade_methylase_Trfase_N"/>
</dbReference>
<dbReference type="CDD" id="cd02440">
    <property type="entry name" value="AdoMet_MTases"/>
    <property type="match status" value="1"/>
</dbReference>
<feature type="binding site" evidence="4">
    <location>
        <position position="97"/>
    </location>
    <ligand>
        <name>S-adenosyl-L-methionine</name>
        <dbReference type="ChEBI" id="CHEBI:59789"/>
    </ligand>
</feature>
<dbReference type="Pfam" id="PF13649">
    <property type="entry name" value="Methyltransf_25"/>
    <property type="match status" value="1"/>
</dbReference>
<dbReference type="GO" id="GO:0008168">
    <property type="term" value="F:methyltransferase activity"/>
    <property type="evidence" value="ECO:0007669"/>
    <property type="project" value="UniProtKB-KW"/>
</dbReference>
<sequence>MGREFIDMFDEWANHYDHTVVGQDEQYKDVFQHYEQILEEVVERSGNVVIEFGSGTGNLTKKLLNKGKQIYCIEPSEMMRRKAEEKLGNSVHIQDGDFLSFPVPNKNIDTIVSTYAFHHLTDEEKDKAIHIYSRILHTGGKIVFADTAFINQQRKEKTIERAKRQGYMRLAEDLQTEYYTTHGILKGIFNKHHFEVAFKQMNSFVWLMEAVKQ</sequence>
<dbReference type="Gene3D" id="3.40.50.150">
    <property type="entry name" value="Vaccinia Virus protein VP39"/>
    <property type="match status" value="1"/>
</dbReference>
<dbReference type="Proteomes" id="UP001225646">
    <property type="component" value="Unassembled WGS sequence"/>
</dbReference>
<dbReference type="HAMAP" id="MF_02100">
    <property type="entry name" value="Methyltr_YrrT"/>
    <property type="match status" value="1"/>
</dbReference>
<dbReference type="EC" id="2.1.1.-" evidence="4"/>
<feature type="binding site" evidence="4">
    <location>
        <position position="74"/>
    </location>
    <ligand>
        <name>S-adenosyl-L-methionine</name>
        <dbReference type="ChEBI" id="CHEBI:59789"/>
    </ligand>
</feature>
<dbReference type="SUPFAM" id="SSF53335">
    <property type="entry name" value="S-adenosyl-L-methionine-dependent methyltransferases"/>
    <property type="match status" value="1"/>
</dbReference>
<evidence type="ECO:0000256" key="4">
    <source>
        <dbReference type="HAMAP-Rule" id="MF_02100"/>
    </source>
</evidence>
<keyword evidence="2 4" id="KW-0808">Transferase</keyword>
<comment type="similarity">
    <text evidence="4">Belongs to the methyltransferase superfamily. YrrT family.</text>
</comment>
<evidence type="ECO:0000256" key="2">
    <source>
        <dbReference type="ARBA" id="ARBA00022679"/>
    </source>
</evidence>
<evidence type="ECO:0000313" key="6">
    <source>
        <dbReference type="EMBL" id="MDQ0161258.1"/>
    </source>
</evidence>
<dbReference type="InterPro" id="IPR029063">
    <property type="entry name" value="SAM-dependent_MTases_sf"/>
</dbReference>
<evidence type="ECO:0000313" key="7">
    <source>
        <dbReference type="Proteomes" id="UP001225646"/>
    </source>
</evidence>
<evidence type="ECO:0000256" key="1">
    <source>
        <dbReference type="ARBA" id="ARBA00022603"/>
    </source>
</evidence>
<dbReference type="PANTHER" id="PTHR43861">
    <property type="entry name" value="TRANS-ACONITATE 2-METHYLTRANSFERASE-RELATED"/>
    <property type="match status" value="1"/>
</dbReference>
<feature type="domain" description="Ribosomal RNA adenine methylase transferase N-terminal" evidence="5">
    <location>
        <begin position="33"/>
        <end position="156"/>
    </location>
</feature>
<evidence type="ECO:0000259" key="5">
    <source>
        <dbReference type="SMART" id="SM00650"/>
    </source>
</evidence>
<comment type="function">
    <text evidence="4">Could be a S-adenosyl-L-methionine-dependent methyltransferase.</text>
</comment>
<comment type="caution">
    <text evidence="6">The sequence shown here is derived from an EMBL/GenBank/DDBJ whole genome shotgun (WGS) entry which is preliminary data.</text>
</comment>